<evidence type="ECO:0000313" key="3">
    <source>
        <dbReference type="Proteomes" id="UP001165060"/>
    </source>
</evidence>
<protein>
    <submittedName>
        <fullName evidence="2">Uncharacterized protein</fullName>
    </submittedName>
</protein>
<keyword evidence="3" id="KW-1185">Reference proteome</keyword>
<accession>A0ABQ6N8Q4</accession>
<reference evidence="2 3" key="1">
    <citation type="journal article" date="2023" name="Commun. Biol.">
        <title>Genome analysis of Parmales, the sister group of diatoms, reveals the evolutionary specialization of diatoms from phago-mixotrophs to photoautotrophs.</title>
        <authorList>
            <person name="Ban H."/>
            <person name="Sato S."/>
            <person name="Yoshikawa S."/>
            <person name="Yamada K."/>
            <person name="Nakamura Y."/>
            <person name="Ichinomiya M."/>
            <person name="Sato N."/>
            <person name="Blanc-Mathieu R."/>
            <person name="Endo H."/>
            <person name="Kuwata A."/>
            <person name="Ogata H."/>
        </authorList>
    </citation>
    <scope>NUCLEOTIDE SEQUENCE [LARGE SCALE GENOMIC DNA]</scope>
</reference>
<dbReference type="EMBL" id="BRYB01002301">
    <property type="protein sequence ID" value="GMI42657.1"/>
    <property type="molecule type" value="Genomic_DNA"/>
</dbReference>
<proteinExistence type="predicted"/>
<dbReference type="Proteomes" id="UP001165060">
    <property type="component" value="Unassembled WGS sequence"/>
</dbReference>
<evidence type="ECO:0000256" key="1">
    <source>
        <dbReference type="SAM" id="MobiDB-lite"/>
    </source>
</evidence>
<gene>
    <name evidence="2" type="ORF">TeGR_g3296</name>
</gene>
<organism evidence="2 3">
    <name type="scientific">Tetraparma gracilis</name>
    <dbReference type="NCBI Taxonomy" id="2962635"/>
    <lineage>
        <taxon>Eukaryota</taxon>
        <taxon>Sar</taxon>
        <taxon>Stramenopiles</taxon>
        <taxon>Ochrophyta</taxon>
        <taxon>Bolidophyceae</taxon>
        <taxon>Parmales</taxon>
        <taxon>Triparmaceae</taxon>
        <taxon>Tetraparma</taxon>
    </lineage>
</organism>
<dbReference type="SUPFAM" id="SSF55961">
    <property type="entry name" value="Bet v1-like"/>
    <property type="match status" value="1"/>
</dbReference>
<evidence type="ECO:0000313" key="2">
    <source>
        <dbReference type="EMBL" id="GMI42657.1"/>
    </source>
</evidence>
<sequence>MIRGLPRLPPTKEFLIDSEFRERLVKKFSEPQEYTPEELTAIEMHCKLFSLFESKRQKTLEKFGNAASSATTPPAQPRKVEGDVEQGLQGSGEGENARKMRKSIRAKISDMESTGVHEAPTFGLHKIKSTCSQVEGEWLYDKKTQNCYAKSTGVISTTALDALAYAWDLRAQHWGDAEAKAKVGMSAQKNELLKQYNDHCLIMRDVRKMPTPFLNREFIHKVIWYQASENEYVMIAFPCEFDYDSKNVLRAVATRICKFKQKSSGSTKVTMVTSISLGGSIPNFVASYVAPYAAIAGISYPVKYFLNHVSMIDCSKVQGKVIGELVCDAILLQKKSVEKVLEKTILLKEFCARWFWAKPLLATILAFVYLPSPDPTTKLSELSELDAKCIGYGFVRVRCRKRTDGSDERLSGKVVVETFCAKYPSMAEAAERYEWFVPLLTAIAGRFVTKITTKMRVANWASDLWMPWRARDSKVDRK</sequence>
<comment type="caution">
    <text evidence="2">The sequence shown here is derived from an EMBL/GenBank/DDBJ whole genome shotgun (WGS) entry which is preliminary data.</text>
</comment>
<name>A0ABQ6N8Q4_9STRA</name>
<dbReference type="Gene3D" id="3.30.530.20">
    <property type="match status" value="1"/>
</dbReference>
<dbReference type="InterPro" id="IPR023393">
    <property type="entry name" value="START-like_dom_sf"/>
</dbReference>
<feature type="region of interest" description="Disordered" evidence="1">
    <location>
        <begin position="63"/>
        <end position="99"/>
    </location>
</feature>